<keyword evidence="3" id="KW-1185">Reference proteome</keyword>
<reference evidence="2 3" key="1">
    <citation type="submission" date="2021-05" db="EMBL/GenBank/DDBJ databases">
        <title>Draft genomes of bacteria isolated from model marine particles.</title>
        <authorList>
            <person name="Datta M.S."/>
            <person name="Schwartzman J.A."/>
            <person name="Enke T.N."/>
            <person name="Saavedra J."/>
            <person name="Cermak N."/>
            <person name="Cordero O.X."/>
        </authorList>
    </citation>
    <scope>NUCLEOTIDE SEQUENCE [LARGE SCALE GENOMIC DNA]</scope>
    <source>
        <strain evidence="2 3">D2M19</strain>
    </source>
</reference>
<comment type="caution">
    <text evidence="2">The sequence shown here is derived from an EMBL/GenBank/DDBJ whole genome shotgun (WGS) entry which is preliminary data.</text>
</comment>
<evidence type="ECO:0000256" key="1">
    <source>
        <dbReference type="SAM" id="SignalP"/>
    </source>
</evidence>
<dbReference type="InterPro" id="IPR021253">
    <property type="entry name" value="ZrgA-like"/>
</dbReference>
<accession>A0ABS6A5K0</accession>
<protein>
    <submittedName>
        <fullName evidence="2">DUF2796 domain-containing protein</fullName>
    </submittedName>
</protein>
<dbReference type="EMBL" id="JAHKPV010000001">
    <property type="protein sequence ID" value="MBU2872965.1"/>
    <property type="molecule type" value="Genomic_DNA"/>
</dbReference>
<name>A0ABS6A5K0_9GAMM</name>
<proteinExistence type="predicted"/>
<feature type="chain" id="PRO_5047369377" evidence="1">
    <location>
        <begin position="23"/>
        <end position="182"/>
    </location>
</feature>
<organism evidence="2 3">
    <name type="scientific">Marinobacter salexigens</name>
    <dbReference type="NCBI Taxonomy" id="1925763"/>
    <lineage>
        <taxon>Bacteria</taxon>
        <taxon>Pseudomonadati</taxon>
        <taxon>Pseudomonadota</taxon>
        <taxon>Gammaproteobacteria</taxon>
        <taxon>Pseudomonadales</taxon>
        <taxon>Marinobacteraceae</taxon>
        <taxon>Marinobacter</taxon>
    </lineage>
</organism>
<sequence>MLSKKRVVITIASALIGSPLMAADNPASHLHGQANLQLAFNDNRVDLLFESPAGNLLGFEHEPRTTEQQQTLDRVTSWLKATPLINTSESTCTVEAANVQRLGHDDGHAHAHTHTHGEEEHHADIEVTQVLVCSGLKQAASLVTPISTRFSGVEHLNIEWVGPDGQGATRLESGDQLFKLGR</sequence>
<gene>
    <name evidence="2" type="ORF">KO508_03005</name>
</gene>
<keyword evidence="1" id="KW-0732">Signal</keyword>
<evidence type="ECO:0000313" key="2">
    <source>
        <dbReference type="EMBL" id="MBU2872965.1"/>
    </source>
</evidence>
<dbReference type="RefSeq" id="WP_216006834.1">
    <property type="nucleotide sequence ID" value="NZ_JAHKPV010000001.1"/>
</dbReference>
<dbReference type="Proteomes" id="UP000753376">
    <property type="component" value="Unassembled WGS sequence"/>
</dbReference>
<feature type="signal peptide" evidence="1">
    <location>
        <begin position="1"/>
        <end position="22"/>
    </location>
</feature>
<dbReference type="Pfam" id="PF10986">
    <property type="entry name" value="ZrgA"/>
    <property type="match status" value="1"/>
</dbReference>
<evidence type="ECO:0000313" key="3">
    <source>
        <dbReference type="Proteomes" id="UP000753376"/>
    </source>
</evidence>